<dbReference type="AlphaFoldDB" id="A0A7W3UKJ9"/>
<name>A0A7W3UKJ9_9LACO</name>
<dbReference type="SUPFAM" id="SSF55961">
    <property type="entry name" value="Bet v1-like"/>
    <property type="match status" value="1"/>
</dbReference>
<protein>
    <submittedName>
        <fullName evidence="1">SRPBCC family protein</fullName>
    </submittedName>
</protein>
<evidence type="ECO:0000313" key="2">
    <source>
        <dbReference type="Proteomes" id="UP000517106"/>
    </source>
</evidence>
<proteinExistence type="predicted"/>
<comment type="caution">
    <text evidence="1">The sequence shown here is derived from an EMBL/GenBank/DDBJ whole genome shotgun (WGS) entry which is preliminary data.</text>
</comment>
<dbReference type="InterPro" id="IPR023393">
    <property type="entry name" value="START-like_dom_sf"/>
</dbReference>
<reference evidence="1 2" key="1">
    <citation type="submission" date="2020-07" db="EMBL/GenBank/DDBJ databases">
        <title>Description of Limosilactobacillus balticus sp. nov., Limosilactobacillus agrestis sp. nov., Limosilactobacillus albertensis sp. nov., Limosilactobacillus rudii sp. nov., Limosilactobacillus fastidiosus sp. nov., five novel Limosilactobacillus species isolated from the vertebrate gastrointestinal tract, and proposal of 6 subspecies of Limosilactobacillus reuteri adapted to the gastrointestinal tract of specific vertebrate hosts.</title>
        <authorList>
            <person name="Li F."/>
            <person name="Cheng C."/>
            <person name="Zheng J."/>
            <person name="Quevedo R.M."/>
            <person name="Li J."/>
            <person name="Roos S."/>
            <person name="Gaenzle M.G."/>
            <person name="Walter J."/>
        </authorList>
    </citation>
    <scope>NUCLEOTIDE SEQUENCE [LARGE SCALE GENOMIC DNA]</scope>
    <source>
        <strain evidence="1 2">STM2_1</strain>
    </source>
</reference>
<gene>
    <name evidence="1" type="ORF">H5S09_04955</name>
</gene>
<dbReference type="Proteomes" id="UP000517106">
    <property type="component" value="Unassembled WGS sequence"/>
</dbReference>
<keyword evidence="2" id="KW-1185">Reference proteome</keyword>
<dbReference type="EMBL" id="JACIVA010000045">
    <property type="protein sequence ID" value="MBB1097282.1"/>
    <property type="molecule type" value="Genomic_DNA"/>
</dbReference>
<evidence type="ECO:0000313" key="1">
    <source>
        <dbReference type="EMBL" id="MBB1097282.1"/>
    </source>
</evidence>
<dbReference type="RefSeq" id="WP_182596024.1">
    <property type="nucleotide sequence ID" value="NZ_JACIVA010000045.1"/>
</dbReference>
<organism evidence="1 2">
    <name type="scientific">Limosilactobacillus rudii</name>
    <dbReference type="NCBI Taxonomy" id="2759755"/>
    <lineage>
        <taxon>Bacteria</taxon>
        <taxon>Bacillati</taxon>
        <taxon>Bacillota</taxon>
        <taxon>Bacilli</taxon>
        <taxon>Lactobacillales</taxon>
        <taxon>Lactobacillaceae</taxon>
        <taxon>Limosilactobacillus</taxon>
    </lineage>
</organism>
<dbReference type="Gene3D" id="3.30.530.20">
    <property type="match status" value="1"/>
</dbReference>
<accession>A0A7W3UKJ9</accession>
<sequence>MNKKLFTNQITVNSKQSTVHEILANPQNLLQWVPEVTNVNSSHNVFNITRTEKAFNQQERIVITQGNNIVNYQSTNGNIEYNITFSLSSDNTKTTIEETVFMTKLKTPIPINIFTPIAKRAFKINLRHLKSFIELV</sequence>